<dbReference type="OrthoDB" id="8750002at2"/>
<evidence type="ECO:0000313" key="2">
    <source>
        <dbReference type="Proteomes" id="UP000319732"/>
    </source>
</evidence>
<proteinExistence type="predicted"/>
<accession>A0A545TZ57</accession>
<evidence type="ECO:0000313" key="1">
    <source>
        <dbReference type="EMBL" id="TQV82498.1"/>
    </source>
</evidence>
<comment type="caution">
    <text evidence="1">The sequence shown here is derived from an EMBL/GenBank/DDBJ whole genome shotgun (WGS) entry which is preliminary data.</text>
</comment>
<protein>
    <submittedName>
        <fullName evidence="1">Uncharacterized protein</fullName>
    </submittedName>
</protein>
<sequence>MKGKTPFLRIPRIGELLLRHRLVNRSQLAAAIRTQRRSDKRLGEILVDQQVISRSQLSLSLRRQTLMRCICVAATLILTPLLSAQAQSQEKSRSDMLPSMGAGLKTESVDLVKTLEKRFNSPLLTLLKGEYKGGVDKNSEGLRYKAEWSEDSVMFEVKYQF</sequence>
<gene>
    <name evidence="1" type="ORF">FKG94_07090</name>
</gene>
<dbReference type="Proteomes" id="UP000319732">
    <property type="component" value="Unassembled WGS sequence"/>
</dbReference>
<dbReference type="EMBL" id="VHSG01000007">
    <property type="protein sequence ID" value="TQV82498.1"/>
    <property type="molecule type" value="Genomic_DNA"/>
</dbReference>
<keyword evidence="2" id="KW-1185">Reference proteome</keyword>
<dbReference type="SUPFAM" id="SSF160246">
    <property type="entry name" value="EspE N-terminal domain-like"/>
    <property type="match status" value="1"/>
</dbReference>
<name>A0A545TZ57_9GAMM</name>
<dbReference type="InterPro" id="IPR037257">
    <property type="entry name" value="T2SS_E_N_sf"/>
</dbReference>
<reference evidence="1 2" key="1">
    <citation type="submission" date="2019-06" db="EMBL/GenBank/DDBJ databases">
        <title>Whole genome sequence for Cellvibrionaceae sp. R142.</title>
        <authorList>
            <person name="Wang G."/>
        </authorList>
    </citation>
    <scope>NUCLEOTIDE SEQUENCE [LARGE SCALE GENOMIC DNA]</scope>
    <source>
        <strain evidence="1 2">R142</strain>
    </source>
</reference>
<dbReference type="AlphaFoldDB" id="A0A545TZ57"/>
<dbReference type="RefSeq" id="WP_142903514.1">
    <property type="nucleotide sequence ID" value="NZ_ML660090.1"/>
</dbReference>
<organism evidence="1 2">
    <name type="scientific">Exilibacterium tricleocarpae</name>
    <dbReference type="NCBI Taxonomy" id="2591008"/>
    <lineage>
        <taxon>Bacteria</taxon>
        <taxon>Pseudomonadati</taxon>
        <taxon>Pseudomonadota</taxon>
        <taxon>Gammaproteobacteria</taxon>
        <taxon>Cellvibrionales</taxon>
        <taxon>Cellvibrionaceae</taxon>
        <taxon>Exilibacterium</taxon>
    </lineage>
</organism>